<reference evidence="2" key="1">
    <citation type="submission" date="2020-11" db="EMBL/GenBank/DDBJ databases">
        <authorList>
            <person name="Tran Van P."/>
        </authorList>
    </citation>
    <scope>NUCLEOTIDE SEQUENCE</scope>
</reference>
<dbReference type="AlphaFoldDB" id="A0A7R8WJT3"/>
<gene>
    <name evidence="2" type="ORF">CTOB1V02_LOCUS10105</name>
</gene>
<feature type="compositionally biased region" description="Polar residues" evidence="1">
    <location>
        <begin position="61"/>
        <end position="90"/>
    </location>
</feature>
<accession>A0A7R8WJT3</accession>
<protein>
    <submittedName>
        <fullName evidence="2">Uncharacterized protein</fullName>
    </submittedName>
</protein>
<sequence length="121" mass="13577">MLSDKATLLGKVPIREDTRMQRSMEVSRGEFLRGSSFDNISVPRSLRYDEVVALTGCQLRRGSSSDEVPASTRSQHPQGPSSKKVKTWTSPSFDEVVASTISRFRQEDSIIFETKVPSRLK</sequence>
<evidence type="ECO:0000313" key="2">
    <source>
        <dbReference type="EMBL" id="CAD7232267.1"/>
    </source>
</evidence>
<organism evidence="2">
    <name type="scientific">Cyprideis torosa</name>
    <dbReference type="NCBI Taxonomy" id="163714"/>
    <lineage>
        <taxon>Eukaryota</taxon>
        <taxon>Metazoa</taxon>
        <taxon>Ecdysozoa</taxon>
        <taxon>Arthropoda</taxon>
        <taxon>Crustacea</taxon>
        <taxon>Oligostraca</taxon>
        <taxon>Ostracoda</taxon>
        <taxon>Podocopa</taxon>
        <taxon>Podocopida</taxon>
        <taxon>Cytherocopina</taxon>
        <taxon>Cytheroidea</taxon>
        <taxon>Cytherideidae</taxon>
        <taxon>Cyprideis</taxon>
    </lineage>
</organism>
<feature type="region of interest" description="Disordered" evidence="1">
    <location>
        <begin position="59"/>
        <end position="90"/>
    </location>
</feature>
<name>A0A7R8WJT3_9CRUS</name>
<proteinExistence type="predicted"/>
<evidence type="ECO:0000256" key="1">
    <source>
        <dbReference type="SAM" id="MobiDB-lite"/>
    </source>
</evidence>
<dbReference type="EMBL" id="OB664446">
    <property type="protein sequence ID" value="CAD7232267.1"/>
    <property type="molecule type" value="Genomic_DNA"/>
</dbReference>